<dbReference type="GO" id="GO:0008840">
    <property type="term" value="F:4-hydroxy-tetrahydrodipicolinate synthase activity"/>
    <property type="evidence" value="ECO:0007669"/>
    <property type="project" value="UniProtKB-UniRule"/>
</dbReference>
<evidence type="ECO:0000256" key="3">
    <source>
        <dbReference type="ARBA" id="ARBA00012086"/>
    </source>
</evidence>
<evidence type="ECO:0000256" key="12">
    <source>
        <dbReference type="PIRSR" id="PIRSR001365-1"/>
    </source>
</evidence>
<reference evidence="14 15" key="1">
    <citation type="journal article" date="2018" name="Syst. Appl. Microbiol.">
        <title>A new symbiotic nanoarchaeote (Candidatus Nanoclepta minutus) and its host (Zestosphaera tikiterensis gen. nov., sp. nov.) from a New Zealand hot spring.</title>
        <authorList>
            <person name="St John E."/>
            <person name="Liu Y."/>
            <person name="Podar M."/>
            <person name="Stott M.B."/>
            <person name="Meneghin J."/>
            <person name="Chen Z."/>
            <person name="Lagutin K."/>
            <person name="Mitchell K."/>
            <person name="Reysenbach A.L."/>
        </authorList>
    </citation>
    <scope>NUCLEOTIDE SEQUENCE [LARGE SCALE GENOMIC DNA]</scope>
    <source>
        <strain evidence="14">NZ3</strain>
    </source>
</reference>
<feature type="active site" description="Proton donor/acceptor" evidence="11 12">
    <location>
        <position position="139"/>
    </location>
</feature>
<protein>
    <recommendedName>
        <fullName evidence="3 11">4-hydroxy-tetrahydrodipicolinate synthase</fullName>
        <shortName evidence="11">HTPA synthase</shortName>
        <ecNumber evidence="3 11">4.3.3.7</ecNumber>
    </recommendedName>
</protein>
<dbReference type="EMBL" id="NBVN01000004">
    <property type="protein sequence ID" value="PUA32525.1"/>
    <property type="molecule type" value="Genomic_DNA"/>
</dbReference>
<evidence type="ECO:0000256" key="11">
    <source>
        <dbReference type="HAMAP-Rule" id="MF_00418"/>
    </source>
</evidence>
<dbReference type="Proteomes" id="UP000244093">
    <property type="component" value="Unassembled WGS sequence"/>
</dbReference>
<comment type="subunit">
    <text evidence="11">Homotetramer; dimer of dimers.</text>
</comment>
<comment type="subcellular location">
    <subcellularLocation>
        <location evidence="11">Cytoplasm</location>
    </subcellularLocation>
</comment>
<dbReference type="SUPFAM" id="SSF51569">
    <property type="entry name" value="Aldolase"/>
    <property type="match status" value="1"/>
</dbReference>
<comment type="similarity">
    <text evidence="11">Belongs to the DapA family.</text>
</comment>
<keyword evidence="7 11" id="KW-0457">Lysine biosynthesis</keyword>
<gene>
    <name evidence="11" type="primary">dapA</name>
    <name evidence="14" type="ORF">B7O98_07695</name>
</gene>
<evidence type="ECO:0000256" key="13">
    <source>
        <dbReference type="PIRSR" id="PIRSR001365-2"/>
    </source>
</evidence>
<dbReference type="InterPro" id="IPR002220">
    <property type="entry name" value="DapA-like"/>
</dbReference>
<dbReference type="PANTHER" id="PTHR12128:SF66">
    <property type="entry name" value="4-HYDROXY-2-OXOGLUTARATE ALDOLASE, MITOCHONDRIAL"/>
    <property type="match status" value="1"/>
</dbReference>
<comment type="caution">
    <text evidence="11">Was originally thought to be a dihydrodipicolinate synthase (DHDPS), catalyzing the condensation of (S)-aspartate-beta-semialdehyde [(S)-ASA] and pyruvate to dihydrodipicolinate (DHDP). However, it was shown in E.coli that the product of the enzymatic reaction is not dihydrodipicolinate but in fact (4S)-4-hydroxy-2,3,4,5-tetrahydro-(2S)-dipicolinic acid (HTPA), and that the consecutive dehydration reaction leading to DHDP is not spontaneous but catalyzed by DapB.</text>
</comment>
<dbReference type="InterPro" id="IPR013785">
    <property type="entry name" value="Aldolase_TIM"/>
</dbReference>
<evidence type="ECO:0000256" key="7">
    <source>
        <dbReference type="ARBA" id="ARBA00023154"/>
    </source>
</evidence>
<dbReference type="GO" id="GO:0009089">
    <property type="term" value="P:lysine biosynthetic process via diaminopimelate"/>
    <property type="evidence" value="ECO:0007669"/>
    <property type="project" value="UniProtKB-UniRule"/>
</dbReference>
<dbReference type="CDD" id="cd00408">
    <property type="entry name" value="DHDPS-like"/>
    <property type="match status" value="1"/>
</dbReference>
<feature type="binding site" evidence="11 13">
    <location>
        <position position="213"/>
    </location>
    <ligand>
        <name>pyruvate</name>
        <dbReference type="ChEBI" id="CHEBI:15361"/>
    </ligand>
</feature>
<evidence type="ECO:0000256" key="9">
    <source>
        <dbReference type="ARBA" id="ARBA00023270"/>
    </source>
</evidence>
<evidence type="ECO:0000256" key="5">
    <source>
        <dbReference type="ARBA" id="ARBA00022605"/>
    </source>
</evidence>
<comment type="catalytic activity">
    <reaction evidence="10 11">
        <text>L-aspartate 4-semialdehyde + pyruvate = (2S,4S)-4-hydroxy-2,3,4,5-tetrahydrodipicolinate + H2O + H(+)</text>
        <dbReference type="Rhea" id="RHEA:34171"/>
        <dbReference type="ChEBI" id="CHEBI:15361"/>
        <dbReference type="ChEBI" id="CHEBI:15377"/>
        <dbReference type="ChEBI" id="CHEBI:15378"/>
        <dbReference type="ChEBI" id="CHEBI:67139"/>
        <dbReference type="ChEBI" id="CHEBI:537519"/>
        <dbReference type="EC" id="4.3.3.7"/>
    </reaction>
</comment>
<keyword evidence="6 11" id="KW-0220">Diaminopimelate biosynthesis</keyword>
<dbReference type="EC" id="4.3.3.7" evidence="3 11"/>
<feature type="active site" description="Schiff-base intermediate with substrate" evidence="11 12">
    <location>
        <position position="168"/>
    </location>
</feature>
<accession>A0A2R7Y4Q2</accession>
<comment type="function">
    <text evidence="1 11">Catalyzes the condensation of (S)-aspartate-beta-semialdehyde [(S)-ASA] and pyruvate to 4-hydroxy-tetrahydrodipicolinate (HTPA).</text>
</comment>
<evidence type="ECO:0000256" key="1">
    <source>
        <dbReference type="ARBA" id="ARBA00003294"/>
    </source>
</evidence>
<feature type="site" description="Part of a proton relay during catalysis" evidence="11">
    <location>
        <position position="50"/>
    </location>
</feature>
<dbReference type="Pfam" id="PF00701">
    <property type="entry name" value="DHDPS"/>
    <property type="match status" value="1"/>
</dbReference>
<evidence type="ECO:0000256" key="8">
    <source>
        <dbReference type="ARBA" id="ARBA00023239"/>
    </source>
</evidence>
<comment type="caution">
    <text evidence="11">Lacks conserved residue(s) required for the propagation of feature annotation.</text>
</comment>
<keyword evidence="4 11" id="KW-0963">Cytoplasm</keyword>
<organism evidence="14 15">
    <name type="scientific">Zestosphaera tikiterensis</name>
    <dbReference type="NCBI Taxonomy" id="1973259"/>
    <lineage>
        <taxon>Archaea</taxon>
        <taxon>Thermoproteota</taxon>
        <taxon>Thermoprotei</taxon>
        <taxon>Desulfurococcales</taxon>
        <taxon>Desulfurococcaceae</taxon>
        <taxon>Zestosphaera</taxon>
    </lineage>
</organism>
<evidence type="ECO:0000256" key="4">
    <source>
        <dbReference type="ARBA" id="ARBA00022490"/>
    </source>
</evidence>
<keyword evidence="5 11" id="KW-0028">Amino-acid biosynthesis</keyword>
<feature type="binding site" evidence="11 13">
    <location>
        <position position="51"/>
    </location>
    <ligand>
        <name>pyruvate</name>
        <dbReference type="ChEBI" id="CHEBI:15361"/>
    </ligand>
</feature>
<proteinExistence type="inferred from homology"/>
<evidence type="ECO:0000256" key="2">
    <source>
        <dbReference type="ARBA" id="ARBA00005120"/>
    </source>
</evidence>
<dbReference type="UniPathway" id="UPA00034">
    <property type="reaction ID" value="UER00017"/>
</dbReference>
<name>A0A2R7Y4Q2_9CREN</name>
<evidence type="ECO:0000313" key="15">
    <source>
        <dbReference type="Proteomes" id="UP000244093"/>
    </source>
</evidence>
<keyword evidence="8 11" id="KW-0456">Lyase</keyword>
<dbReference type="Gene3D" id="3.20.20.70">
    <property type="entry name" value="Aldolase class I"/>
    <property type="match status" value="1"/>
</dbReference>
<dbReference type="NCBIfam" id="TIGR00674">
    <property type="entry name" value="dapA"/>
    <property type="match status" value="1"/>
</dbReference>
<sequence length="304" mass="33964">MLVCYAVFKGIITPLITPFKRSYEIDFNGVEWLIKHLIEGGVHGVFPVSTTGESAHLTFEEKKTIIRKVVDLVDGRVKVLPGVGTTSTLETIELGRFAKDVGVDGVVVITPYFFKLRPEDLKKHYSLIAGSLDLPIMIYHIPSITGANLPVKVVKELALEYSNIAGIKITYDSLTYIKNVIDELKEVRKDFSVFTGMDQHLLVALMMGGDGGVLALSNVFPKLHVSIYEAWLRRDFLKAYELYKDLLELSKAIEVGTSYPASIKACLRLAGAPIEDIVRPPLTEETKETIARIEPLIKKYLTYF</sequence>
<comment type="caution">
    <text evidence="14">The sequence shown here is derived from an EMBL/GenBank/DDBJ whole genome shotgun (WGS) entry which is preliminary data.</text>
</comment>
<dbReference type="InterPro" id="IPR005263">
    <property type="entry name" value="DapA"/>
</dbReference>
<evidence type="ECO:0000313" key="14">
    <source>
        <dbReference type="EMBL" id="PUA32525.1"/>
    </source>
</evidence>
<keyword evidence="9 11" id="KW-0704">Schiff base</keyword>
<dbReference type="PIRSF" id="PIRSF001365">
    <property type="entry name" value="DHDPS"/>
    <property type="match status" value="1"/>
</dbReference>
<dbReference type="AlphaFoldDB" id="A0A2R7Y4Q2"/>
<dbReference type="GO" id="GO:0005737">
    <property type="term" value="C:cytoplasm"/>
    <property type="evidence" value="ECO:0007669"/>
    <property type="project" value="UniProtKB-SubCell"/>
</dbReference>
<dbReference type="PRINTS" id="PR00146">
    <property type="entry name" value="DHPICSNTHASE"/>
</dbReference>
<evidence type="ECO:0000256" key="6">
    <source>
        <dbReference type="ARBA" id="ARBA00022915"/>
    </source>
</evidence>
<dbReference type="SMART" id="SM01130">
    <property type="entry name" value="DHDPS"/>
    <property type="match status" value="1"/>
</dbReference>
<dbReference type="PANTHER" id="PTHR12128">
    <property type="entry name" value="DIHYDRODIPICOLINATE SYNTHASE"/>
    <property type="match status" value="1"/>
</dbReference>
<dbReference type="GO" id="GO:0008675">
    <property type="term" value="F:2-dehydro-3-deoxy-phosphogluconate aldolase activity"/>
    <property type="evidence" value="ECO:0007669"/>
    <property type="project" value="UniProtKB-ARBA"/>
</dbReference>
<evidence type="ECO:0000256" key="10">
    <source>
        <dbReference type="ARBA" id="ARBA00047836"/>
    </source>
</evidence>
<comment type="pathway">
    <text evidence="2 11">Amino-acid biosynthesis; L-lysine biosynthesis via DAP pathway; (S)-tetrahydrodipicolinate from L-aspartate: step 3/4.</text>
</comment>
<dbReference type="GO" id="GO:0019877">
    <property type="term" value="P:diaminopimelate biosynthetic process"/>
    <property type="evidence" value="ECO:0007669"/>
    <property type="project" value="UniProtKB-UniRule"/>
</dbReference>
<dbReference type="HAMAP" id="MF_00418">
    <property type="entry name" value="DapA"/>
    <property type="match status" value="1"/>
</dbReference>